<evidence type="ECO:0000313" key="3">
    <source>
        <dbReference type="EMBL" id="THU75483.1"/>
    </source>
</evidence>
<feature type="compositionally biased region" description="Basic and acidic residues" evidence="1">
    <location>
        <begin position="418"/>
        <end position="433"/>
    </location>
</feature>
<feature type="compositionally biased region" description="Basic and acidic residues" evidence="1">
    <location>
        <begin position="519"/>
        <end position="529"/>
    </location>
</feature>
<name>A0A4S8KJB2_DENBC</name>
<reference evidence="3 4" key="1">
    <citation type="journal article" date="2019" name="Nat. Ecol. Evol.">
        <title>Megaphylogeny resolves global patterns of mushroom evolution.</title>
        <authorList>
            <person name="Varga T."/>
            <person name="Krizsan K."/>
            <person name="Foldi C."/>
            <person name="Dima B."/>
            <person name="Sanchez-Garcia M."/>
            <person name="Sanchez-Ramirez S."/>
            <person name="Szollosi G.J."/>
            <person name="Szarkandi J.G."/>
            <person name="Papp V."/>
            <person name="Albert L."/>
            <person name="Andreopoulos W."/>
            <person name="Angelini C."/>
            <person name="Antonin V."/>
            <person name="Barry K.W."/>
            <person name="Bougher N.L."/>
            <person name="Buchanan P."/>
            <person name="Buyck B."/>
            <person name="Bense V."/>
            <person name="Catcheside P."/>
            <person name="Chovatia M."/>
            <person name="Cooper J."/>
            <person name="Damon W."/>
            <person name="Desjardin D."/>
            <person name="Finy P."/>
            <person name="Geml J."/>
            <person name="Haridas S."/>
            <person name="Hughes K."/>
            <person name="Justo A."/>
            <person name="Karasinski D."/>
            <person name="Kautmanova I."/>
            <person name="Kiss B."/>
            <person name="Kocsube S."/>
            <person name="Kotiranta H."/>
            <person name="LaButti K.M."/>
            <person name="Lechner B.E."/>
            <person name="Liimatainen K."/>
            <person name="Lipzen A."/>
            <person name="Lukacs Z."/>
            <person name="Mihaltcheva S."/>
            <person name="Morgado L.N."/>
            <person name="Niskanen T."/>
            <person name="Noordeloos M.E."/>
            <person name="Ohm R.A."/>
            <person name="Ortiz-Santana B."/>
            <person name="Ovrebo C."/>
            <person name="Racz N."/>
            <person name="Riley R."/>
            <person name="Savchenko A."/>
            <person name="Shiryaev A."/>
            <person name="Soop K."/>
            <person name="Spirin V."/>
            <person name="Szebenyi C."/>
            <person name="Tomsovsky M."/>
            <person name="Tulloss R.E."/>
            <person name="Uehling J."/>
            <person name="Grigoriev I.V."/>
            <person name="Vagvolgyi C."/>
            <person name="Papp T."/>
            <person name="Martin F.M."/>
            <person name="Miettinen O."/>
            <person name="Hibbett D.S."/>
            <person name="Nagy L.G."/>
        </authorList>
    </citation>
    <scope>NUCLEOTIDE SEQUENCE [LARGE SCALE GENOMIC DNA]</scope>
    <source>
        <strain evidence="3 4">CBS 962.96</strain>
    </source>
</reference>
<sequence length="561" mass="60899">MEESIVFRGQKEENLVEDGSKVEESEKKVVAVVDVKDEDGSKVEGSEKKVTAVVDVKDEDGSKVEESKKKVPAVVDVKDEDGEESKEAAVSVADVDGDGETEDEKDSVIFFPAANFTVKEPTIAESSSTIVTAVPSSPPKDTAQHGIDSVGQGKEDQETTNEKIRTQLDILRATIISPGTNEIVFPLSDGTDSGIKADVNTPNGTSPTKTRSPALSRELVTEKEMDRWVEFLSRGIVARLKDKWGLDGDYVVKNLPEGYSLYIHSKILKDRPRKDKYLYGSKFGRFRSINEFVPHAMWLLESSLEASTNSPSSSSAQLQPLLDHSKCQCWHARPVRRSTTGAAASATLGVEQDDSVSPSKDEKKAKSEGKAKGKARMEEEMGSVRVIAQAGDIGFMNREVSSPVQNWNIKAQAEALKRFGKGKEKEKEQEKEKGKKRARSLSPESSTRQKARLENGSAQPVEARVFGASGESAGEPGATSGPSNVSTTPVEGQWRSSRKRQAPSFPDGTVFTPLKRGRKSNDSLGRKSETVSSTFGNLNGVMIEDKARTGSVGNATPRMEG</sequence>
<feature type="compositionally biased region" description="Basic and acidic residues" evidence="1">
    <location>
        <begin position="359"/>
        <end position="379"/>
    </location>
</feature>
<feature type="region of interest" description="Disordered" evidence="1">
    <location>
        <begin position="58"/>
        <end position="105"/>
    </location>
</feature>
<organism evidence="3 4">
    <name type="scientific">Dendrothele bispora (strain CBS 962.96)</name>
    <dbReference type="NCBI Taxonomy" id="1314807"/>
    <lineage>
        <taxon>Eukaryota</taxon>
        <taxon>Fungi</taxon>
        <taxon>Dikarya</taxon>
        <taxon>Basidiomycota</taxon>
        <taxon>Agaricomycotina</taxon>
        <taxon>Agaricomycetes</taxon>
        <taxon>Agaricomycetidae</taxon>
        <taxon>Agaricales</taxon>
        <taxon>Agaricales incertae sedis</taxon>
        <taxon>Dendrothele</taxon>
    </lineage>
</organism>
<feature type="region of interest" description="Disordered" evidence="1">
    <location>
        <begin position="340"/>
        <end position="379"/>
    </location>
</feature>
<dbReference type="PANTHER" id="PTHR38046:SF1">
    <property type="entry name" value="CRYPTIC LOCI REGULATOR 2"/>
    <property type="match status" value="1"/>
</dbReference>
<feature type="compositionally biased region" description="Basic and acidic residues" evidence="1">
    <location>
        <begin position="58"/>
        <end position="69"/>
    </location>
</feature>
<feature type="non-terminal residue" evidence="3">
    <location>
        <position position="561"/>
    </location>
</feature>
<evidence type="ECO:0000313" key="4">
    <source>
        <dbReference type="Proteomes" id="UP000297245"/>
    </source>
</evidence>
<feature type="compositionally biased region" description="Basic and acidic residues" evidence="1">
    <location>
        <begin position="9"/>
        <end position="20"/>
    </location>
</feature>
<evidence type="ECO:0000259" key="2">
    <source>
        <dbReference type="Pfam" id="PF16761"/>
    </source>
</evidence>
<feature type="region of interest" description="Disordered" evidence="1">
    <location>
        <begin position="131"/>
        <end position="161"/>
    </location>
</feature>
<dbReference type="GO" id="GO:0031934">
    <property type="term" value="C:mating-type region heterochromatin"/>
    <property type="evidence" value="ECO:0007669"/>
    <property type="project" value="TreeGrafter"/>
</dbReference>
<feature type="non-terminal residue" evidence="3">
    <location>
        <position position="1"/>
    </location>
</feature>
<dbReference type="EMBL" id="ML182059">
    <property type="protein sequence ID" value="THU75483.1"/>
    <property type="molecule type" value="Genomic_DNA"/>
</dbReference>
<feature type="domain" description="Cryptic loci regulator 2 N-terminal" evidence="2">
    <location>
        <begin position="250"/>
        <end position="306"/>
    </location>
</feature>
<dbReference type="GO" id="GO:0070824">
    <property type="term" value="C:SHREC complex"/>
    <property type="evidence" value="ECO:0007669"/>
    <property type="project" value="InterPro"/>
</dbReference>
<dbReference type="PANTHER" id="PTHR38046">
    <property type="entry name" value="CRYPTIC LOCI REGULATOR 2"/>
    <property type="match status" value="1"/>
</dbReference>
<dbReference type="OrthoDB" id="3058459at2759"/>
<dbReference type="InterPro" id="IPR038986">
    <property type="entry name" value="Clr2"/>
</dbReference>
<dbReference type="Proteomes" id="UP000297245">
    <property type="component" value="Unassembled WGS sequence"/>
</dbReference>
<feature type="region of interest" description="Disordered" evidence="1">
    <location>
        <begin position="418"/>
        <end position="533"/>
    </location>
</feature>
<feature type="compositionally biased region" description="Low complexity" evidence="1">
    <location>
        <begin position="467"/>
        <end position="481"/>
    </location>
</feature>
<dbReference type="GO" id="GO:0033553">
    <property type="term" value="C:rDNA heterochromatin"/>
    <property type="evidence" value="ECO:0007669"/>
    <property type="project" value="TreeGrafter"/>
</dbReference>
<keyword evidence="4" id="KW-1185">Reference proteome</keyword>
<feature type="region of interest" description="Disordered" evidence="1">
    <location>
        <begin position="1"/>
        <end position="20"/>
    </location>
</feature>
<feature type="compositionally biased region" description="Acidic residues" evidence="1">
    <location>
        <begin position="95"/>
        <end position="105"/>
    </location>
</feature>
<dbReference type="Pfam" id="PF16761">
    <property type="entry name" value="Clr2_transil"/>
    <property type="match status" value="1"/>
</dbReference>
<accession>A0A4S8KJB2</accession>
<gene>
    <name evidence="3" type="ORF">K435DRAFT_272303</name>
</gene>
<dbReference type="InterPro" id="IPR031915">
    <property type="entry name" value="Clr2_N"/>
</dbReference>
<dbReference type="GO" id="GO:0030466">
    <property type="term" value="P:silent mating-type cassette heterochromatin formation"/>
    <property type="evidence" value="ECO:0007669"/>
    <property type="project" value="TreeGrafter"/>
</dbReference>
<dbReference type="AlphaFoldDB" id="A0A4S8KJB2"/>
<protein>
    <recommendedName>
        <fullName evidence="2">Cryptic loci regulator 2 N-terminal domain-containing protein</fullName>
    </recommendedName>
</protein>
<proteinExistence type="predicted"/>
<evidence type="ECO:0000256" key="1">
    <source>
        <dbReference type="SAM" id="MobiDB-lite"/>
    </source>
</evidence>